<dbReference type="InterPro" id="IPR026755">
    <property type="entry name" value="Fam221a/b"/>
</dbReference>
<protein>
    <recommendedName>
        <fullName evidence="2">Protein FAM221A</fullName>
    </recommendedName>
</protein>
<feature type="compositionally biased region" description="Polar residues" evidence="3">
    <location>
        <begin position="41"/>
        <end position="51"/>
    </location>
</feature>
<evidence type="ECO:0000256" key="1">
    <source>
        <dbReference type="ARBA" id="ARBA00011026"/>
    </source>
</evidence>
<dbReference type="PANTHER" id="PTHR31214">
    <property type="entry name" value="PROTEIN FAM221A-RELATED"/>
    <property type="match status" value="1"/>
</dbReference>
<evidence type="ECO:0000256" key="3">
    <source>
        <dbReference type="SAM" id="MobiDB-lite"/>
    </source>
</evidence>
<sequence length="304" mass="34827">MQYDPSKLILLKRKMARKDNKQIQSQAPPPIPPRRNSSSSLTTPRSTNINKQIPPPLPRRKSERINVKMETQQVKQIEEAPEIKLSPQPIDTKIKSKSNAMNSVVESDNNNGIDEAIDSGDKVTKESEENIINIHETTDKILQRKSFKKLVVKWSCITCKRECIPVREESRCLCGHRLKEHPSNAEDPRVKDTSKFKAFACTSARCACKSFFYIVAEGAWILRCRCKHKHIDHDPSNAPYHCKKPKCACSGFDSPWVCNCAHPWSEHVQTQEYKEFHPLDMDLCSELSKVYRTDLESEPLILQS</sequence>
<dbReference type="Proteomes" id="UP000243217">
    <property type="component" value="Unassembled WGS sequence"/>
</dbReference>
<proteinExistence type="inferred from homology"/>
<feature type="region of interest" description="Disordered" evidence="3">
    <location>
        <begin position="16"/>
        <end position="59"/>
    </location>
</feature>
<comment type="similarity">
    <text evidence="1">Belongs to the FAM221 family.</text>
</comment>
<dbReference type="PANTHER" id="PTHR31214:SF2">
    <property type="entry name" value="PROTEIN FAM221A"/>
    <property type="match status" value="1"/>
</dbReference>
<dbReference type="AlphaFoldDB" id="A0A1V9ZJ34"/>
<comment type="caution">
    <text evidence="4">The sequence shown here is derived from an EMBL/GenBank/DDBJ whole genome shotgun (WGS) entry which is preliminary data.</text>
</comment>
<reference evidence="4 5" key="1">
    <citation type="journal article" date="2014" name="Genome Biol. Evol.">
        <title>The secreted proteins of Achlya hypogyna and Thraustotheca clavata identify the ancestral oomycete secretome and reveal gene acquisitions by horizontal gene transfer.</title>
        <authorList>
            <person name="Misner I."/>
            <person name="Blouin N."/>
            <person name="Leonard G."/>
            <person name="Richards T.A."/>
            <person name="Lane C.E."/>
        </authorList>
    </citation>
    <scope>NUCLEOTIDE SEQUENCE [LARGE SCALE GENOMIC DNA]</scope>
    <source>
        <strain evidence="4 5">ATCC 34112</strain>
    </source>
</reference>
<evidence type="ECO:0000313" key="4">
    <source>
        <dbReference type="EMBL" id="OQR97995.1"/>
    </source>
</evidence>
<gene>
    <name evidence="4" type="ORF">THRCLA_06799</name>
</gene>
<feature type="compositionally biased region" description="Polar residues" evidence="3">
    <location>
        <begin position="97"/>
        <end position="112"/>
    </location>
</feature>
<accession>A0A1V9ZJ34</accession>
<name>A0A1V9ZJ34_9STRA</name>
<evidence type="ECO:0000256" key="2">
    <source>
        <dbReference type="ARBA" id="ARBA00039630"/>
    </source>
</evidence>
<dbReference type="OrthoDB" id="196393at2759"/>
<evidence type="ECO:0000313" key="5">
    <source>
        <dbReference type="Proteomes" id="UP000243217"/>
    </source>
</evidence>
<feature type="region of interest" description="Disordered" evidence="3">
    <location>
        <begin position="78"/>
        <end position="117"/>
    </location>
</feature>
<organism evidence="4 5">
    <name type="scientific">Thraustotheca clavata</name>
    <dbReference type="NCBI Taxonomy" id="74557"/>
    <lineage>
        <taxon>Eukaryota</taxon>
        <taxon>Sar</taxon>
        <taxon>Stramenopiles</taxon>
        <taxon>Oomycota</taxon>
        <taxon>Saprolegniomycetes</taxon>
        <taxon>Saprolegniales</taxon>
        <taxon>Achlyaceae</taxon>
        <taxon>Thraustotheca</taxon>
    </lineage>
</organism>
<dbReference type="STRING" id="74557.A0A1V9ZJ34"/>
<dbReference type="Pfam" id="PF14753">
    <property type="entry name" value="FAM221"/>
    <property type="match status" value="1"/>
</dbReference>
<dbReference type="EMBL" id="JNBS01001873">
    <property type="protein sequence ID" value="OQR97995.1"/>
    <property type="molecule type" value="Genomic_DNA"/>
</dbReference>
<keyword evidence="5" id="KW-1185">Reference proteome</keyword>